<feature type="domain" description="PKD/Chitinase" evidence="2">
    <location>
        <begin position="457"/>
        <end position="543"/>
    </location>
</feature>
<dbReference type="Proteomes" id="UP001155077">
    <property type="component" value="Unassembled WGS sequence"/>
</dbReference>
<dbReference type="SMART" id="SM00089">
    <property type="entry name" value="PKD"/>
    <property type="match status" value="2"/>
</dbReference>
<accession>A0ABT0Z5Y1</accession>
<feature type="transmembrane region" description="Helical" evidence="1">
    <location>
        <begin position="26"/>
        <end position="46"/>
    </location>
</feature>
<dbReference type="RefSeq" id="WP_252115850.1">
    <property type="nucleotide sequence ID" value="NZ_JAMSCK010000013.1"/>
</dbReference>
<evidence type="ECO:0000259" key="2">
    <source>
        <dbReference type="SMART" id="SM00089"/>
    </source>
</evidence>
<reference evidence="3" key="1">
    <citation type="submission" date="2022-06" db="EMBL/GenBank/DDBJ databases">
        <title>Gramella sediminis sp. nov., isolated from deep-sea sediment of the Indian Ocean.</title>
        <authorList>
            <person name="Yang L."/>
        </authorList>
    </citation>
    <scope>NUCLEOTIDE SEQUENCE</scope>
    <source>
        <strain evidence="3">HMD3159</strain>
    </source>
</reference>
<protein>
    <submittedName>
        <fullName evidence="3">PKD domain-containing protein</fullName>
    </submittedName>
</protein>
<sequence>MENFTLKISRSCSGDCLKAIRSLKKYLSTSLLFILLMCGAAINAQVNIRGVAPVQTPPEGFAVDGDAYAGQPVSPVDFSAYGDWFIYNDAPGGIFPEDINVNSIDEDGQIPGGWPYDHTFFFRDDITNNDPTIFTSSNKINDHPATYTWGAGSSPNKNEIQNAMVHFSFGNPLITDLDGTPGDPNDLWILFAADREVTNGSSYIDFELLQETLIRTGTTSGGFTTGGLDGGRTVGDILITLEFTVGGGAANVVVRRWEQTSDGYAYVVLIADPTGEKVLYSSNNSQAIEVPYPLYNQSALPNGNYQYAVNQWAEGAANLSKLFNSDPCFSISTLFVRTRTSGSSGQSELKDFPGGPVQLELNLNPVADLTTSGVCDGNTATFTATPTGSGEQYTFFIDTDEDGEIDPGETILQAKSGVNIYEDDGLNDGDVITVLIETALGCKDFASEAAIIYENPTADAGTDDSACFDGETYSINLNGSASGGTGPYDFSWSPATFLDDASAEDPVFSGAPASETPYTLTLTVTDANGCSHTDTVDITINENPTADAGADDSACFDGDTYSINLDGSASGGTGPYDFSWSPATFLDDASAEDPVFSGAPASETPYTLTLTVTDANGCSDTDTVDITIYENPTISIEQPQLDCFADSASMIVTSPQDKTGWEFRLVIKGEEGTFSSYPDGGYPGLAPETTYVLTAKDPNGCTVDEEFTTPTLLDTPITPTLDAIQPDCDTFQGTIIVTNHIEGQTYSVKLKSDISDPVFVAYPANGFENLDPGTYVVIARSADLCSSGGAEITLLEPECVFDEGCTLGYWKNHTDRWCDEYLTCDLYGDVFEAAPSKLADLTLLEALNLEGGGIYNLARQSVAALLNTCSSEVGFAYSNVEALIADVNDAFTNDEAGAFGMYLDGLNQAGCPLDGTFATTAPSDECPAEAAASLVAAAGFSVSPVPFVDQLSVQYHFDYVSDVNIQFFNFSGQLLQNFKFLGVTSGDISEFNVGSLVSSGQTYIIKVNTDRESFSKTIISSE</sequence>
<name>A0ABT0Z5Y1_9FLAO</name>
<feature type="domain" description="PKD/Chitinase" evidence="2">
    <location>
        <begin position="545"/>
        <end position="631"/>
    </location>
</feature>
<keyword evidence="1" id="KW-0812">Transmembrane</keyword>
<dbReference type="InterPro" id="IPR035986">
    <property type="entry name" value="PKD_dom_sf"/>
</dbReference>
<keyword evidence="1" id="KW-0472">Membrane</keyword>
<organism evidence="3 4">
    <name type="scientific">Gramella jeungdoensis</name>
    <dbReference type="NCBI Taxonomy" id="708091"/>
    <lineage>
        <taxon>Bacteria</taxon>
        <taxon>Pseudomonadati</taxon>
        <taxon>Bacteroidota</taxon>
        <taxon>Flavobacteriia</taxon>
        <taxon>Flavobacteriales</taxon>
        <taxon>Flavobacteriaceae</taxon>
        <taxon>Christiangramia</taxon>
    </lineage>
</organism>
<dbReference type="InterPro" id="IPR022409">
    <property type="entry name" value="PKD/Chitinase_dom"/>
</dbReference>
<proteinExistence type="predicted"/>
<evidence type="ECO:0000256" key="1">
    <source>
        <dbReference type="SAM" id="Phobius"/>
    </source>
</evidence>
<dbReference type="Gene3D" id="2.60.40.10">
    <property type="entry name" value="Immunoglobulins"/>
    <property type="match status" value="2"/>
</dbReference>
<evidence type="ECO:0000313" key="4">
    <source>
        <dbReference type="Proteomes" id="UP001155077"/>
    </source>
</evidence>
<keyword evidence="1" id="KW-1133">Transmembrane helix</keyword>
<dbReference type="EMBL" id="JAMSCK010000013">
    <property type="protein sequence ID" value="MCM8571136.1"/>
    <property type="molecule type" value="Genomic_DNA"/>
</dbReference>
<dbReference type="InterPro" id="IPR013783">
    <property type="entry name" value="Ig-like_fold"/>
</dbReference>
<evidence type="ECO:0000313" key="3">
    <source>
        <dbReference type="EMBL" id="MCM8571136.1"/>
    </source>
</evidence>
<dbReference type="CDD" id="cd00146">
    <property type="entry name" value="PKD"/>
    <property type="match status" value="2"/>
</dbReference>
<dbReference type="SUPFAM" id="SSF49299">
    <property type="entry name" value="PKD domain"/>
    <property type="match status" value="2"/>
</dbReference>
<keyword evidence="4" id="KW-1185">Reference proteome</keyword>
<gene>
    <name evidence="3" type="ORF">NE848_17200</name>
</gene>
<dbReference type="Pfam" id="PF18911">
    <property type="entry name" value="PKD_4"/>
    <property type="match status" value="1"/>
</dbReference>
<comment type="caution">
    <text evidence="3">The sequence shown here is derived from an EMBL/GenBank/DDBJ whole genome shotgun (WGS) entry which is preliminary data.</text>
</comment>
<dbReference type="InterPro" id="IPR000601">
    <property type="entry name" value="PKD_dom"/>
</dbReference>